<evidence type="ECO:0000313" key="2">
    <source>
        <dbReference type="EMBL" id="MBO1324088.1"/>
    </source>
</evidence>
<dbReference type="PANTHER" id="PTHR15887">
    <property type="entry name" value="TRANSMEMBRANE PROTEIN 69"/>
    <property type="match status" value="1"/>
</dbReference>
<dbReference type="Pfam" id="PF11911">
    <property type="entry name" value="DUF3429"/>
    <property type="match status" value="1"/>
</dbReference>
<reference evidence="2" key="1">
    <citation type="submission" date="2021-03" db="EMBL/GenBank/DDBJ databases">
        <title>The complete genome sequence of Acetobacter sp. TBRC 12339.</title>
        <authorList>
            <person name="Charoenyingcharoen P."/>
            <person name="Yukphan P."/>
        </authorList>
    </citation>
    <scope>NUCLEOTIDE SEQUENCE</scope>
    <source>
        <strain evidence="2">TBRC 12339</strain>
    </source>
</reference>
<evidence type="ECO:0000256" key="1">
    <source>
        <dbReference type="SAM" id="Phobius"/>
    </source>
</evidence>
<comment type="caution">
    <text evidence="2">The sequence shown here is derived from an EMBL/GenBank/DDBJ whole genome shotgun (WGS) entry which is preliminary data.</text>
</comment>
<feature type="transmembrane region" description="Helical" evidence="1">
    <location>
        <begin position="39"/>
        <end position="58"/>
    </location>
</feature>
<dbReference type="EMBL" id="JAFVMH010000001">
    <property type="protein sequence ID" value="MBO1324088.1"/>
    <property type="molecule type" value="Genomic_DNA"/>
</dbReference>
<accession>A0A939HGQ5</accession>
<keyword evidence="3" id="KW-1185">Reference proteome</keyword>
<keyword evidence="1" id="KW-0472">Membrane</keyword>
<keyword evidence="1" id="KW-0812">Transmembrane</keyword>
<dbReference type="RefSeq" id="WP_207844743.1">
    <property type="nucleotide sequence ID" value="NZ_JAFVMH010000001.1"/>
</dbReference>
<keyword evidence="1" id="KW-1133">Transmembrane helix</keyword>
<proteinExistence type="predicted"/>
<dbReference type="AlphaFoldDB" id="A0A939HGQ5"/>
<organism evidence="2 3">
    <name type="scientific">Acetobacter garciniae</name>
    <dbReference type="NCBI Taxonomy" id="2817435"/>
    <lineage>
        <taxon>Bacteria</taxon>
        <taxon>Pseudomonadati</taxon>
        <taxon>Pseudomonadota</taxon>
        <taxon>Alphaproteobacteria</taxon>
        <taxon>Acetobacterales</taxon>
        <taxon>Acetobacteraceae</taxon>
        <taxon>Acetobacter</taxon>
    </lineage>
</organism>
<gene>
    <name evidence="2" type="ORF">J2D77_02805</name>
</gene>
<sequence>MKKLPFLAVVLMLAGVVPFVACSAGIVFFDSGVPVPNLLMMLVTYGAVSLSFMGAVHWGQALQTDRLIMTAGADEVDNLRLALGVVPALVGWAAACMAYAWVPLAGIALLVVAFALMAVCERNAWRRGWLPAGYMGVRWIVTAVTECCLVMVLLVRAF</sequence>
<protein>
    <submittedName>
        <fullName evidence="2">DUF3429 domain-containing protein</fullName>
    </submittedName>
</protein>
<feature type="transmembrane region" description="Helical" evidence="1">
    <location>
        <begin position="107"/>
        <end position="125"/>
    </location>
</feature>
<feature type="transmembrane region" description="Helical" evidence="1">
    <location>
        <begin position="137"/>
        <end position="155"/>
    </location>
</feature>
<dbReference type="Proteomes" id="UP000664073">
    <property type="component" value="Unassembled WGS sequence"/>
</dbReference>
<name>A0A939HGQ5_9PROT</name>
<dbReference type="PANTHER" id="PTHR15887:SF1">
    <property type="entry name" value="TRANSMEMBRANE PROTEIN 69"/>
    <property type="match status" value="1"/>
</dbReference>
<evidence type="ECO:0000313" key="3">
    <source>
        <dbReference type="Proteomes" id="UP000664073"/>
    </source>
</evidence>
<dbReference type="InterPro" id="IPR021836">
    <property type="entry name" value="DUF3429"/>
</dbReference>